<accession>A0A4Y7RNR6</accession>
<keyword evidence="3" id="KW-1185">Reference proteome</keyword>
<feature type="region of interest" description="Disordered" evidence="1">
    <location>
        <begin position="1"/>
        <end position="38"/>
    </location>
</feature>
<evidence type="ECO:0000313" key="3">
    <source>
        <dbReference type="Proteomes" id="UP000298030"/>
    </source>
</evidence>
<proteinExistence type="predicted"/>
<evidence type="ECO:0000313" key="2">
    <source>
        <dbReference type="EMBL" id="TEB10481.1"/>
    </source>
</evidence>
<dbReference type="AlphaFoldDB" id="A0A4Y7RNR6"/>
<protein>
    <submittedName>
        <fullName evidence="2">Uncharacterized protein</fullName>
    </submittedName>
</protein>
<dbReference type="Proteomes" id="UP000298030">
    <property type="component" value="Unassembled WGS sequence"/>
</dbReference>
<reference evidence="2 3" key="1">
    <citation type="journal article" date="2019" name="Nat. Ecol. Evol.">
        <title>Megaphylogeny resolves global patterns of mushroom evolution.</title>
        <authorList>
            <person name="Varga T."/>
            <person name="Krizsan K."/>
            <person name="Foldi C."/>
            <person name="Dima B."/>
            <person name="Sanchez-Garcia M."/>
            <person name="Sanchez-Ramirez S."/>
            <person name="Szollosi G.J."/>
            <person name="Szarkandi J.G."/>
            <person name="Papp V."/>
            <person name="Albert L."/>
            <person name="Andreopoulos W."/>
            <person name="Angelini C."/>
            <person name="Antonin V."/>
            <person name="Barry K.W."/>
            <person name="Bougher N.L."/>
            <person name="Buchanan P."/>
            <person name="Buyck B."/>
            <person name="Bense V."/>
            <person name="Catcheside P."/>
            <person name="Chovatia M."/>
            <person name="Cooper J."/>
            <person name="Damon W."/>
            <person name="Desjardin D."/>
            <person name="Finy P."/>
            <person name="Geml J."/>
            <person name="Haridas S."/>
            <person name="Hughes K."/>
            <person name="Justo A."/>
            <person name="Karasinski D."/>
            <person name="Kautmanova I."/>
            <person name="Kiss B."/>
            <person name="Kocsube S."/>
            <person name="Kotiranta H."/>
            <person name="LaButti K.M."/>
            <person name="Lechner B.E."/>
            <person name="Liimatainen K."/>
            <person name="Lipzen A."/>
            <person name="Lukacs Z."/>
            <person name="Mihaltcheva S."/>
            <person name="Morgado L.N."/>
            <person name="Niskanen T."/>
            <person name="Noordeloos M.E."/>
            <person name="Ohm R.A."/>
            <person name="Ortiz-Santana B."/>
            <person name="Ovrebo C."/>
            <person name="Racz N."/>
            <person name="Riley R."/>
            <person name="Savchenko A."/>
            <person name="Shiryaev A."/>
            <person name="Soop K."/>
            <person name="Spirin V."/>
            <person name="Szebenyi C."/>
            <person name="Tomsovsky M."/>
            <person name="Tulloss R.E."/>
            <person name="Uehling J."/>
            <person name="Grigoriev I.V."/>
            <person name="Vagvolgyi C."/>
            <person name="Papp T."/>
            <person name="Martin F.M."/>
            <person name="Miettinen O."/>
            <person name="Hibbett D.S."/>
            <person name="Nagy L.G."/>
        </authorList>
    </citation>
    <scope>NUCLEOTIDE SEQUENCE [LARGE SCALE GENOMIC DNA]</scope>
    <source>
        <strain evidence="2 3">FP101781</strain>
    </source>
</reference>
<gene>
    <name evidence="2" type="ORF">FA13DRAFT_1017800</name>
</gene>
<evidence type="ECO:0000256" key="1">
    <source>
        <dbReference type="SAM" id="MobiDB-lite"/>
    </source>
</evidence>
<dbReference type="EMBL" id="QPFP01000469">
    <property type="protein sequence ID" value="TEB10481.1"/>
    <property type="molecule type" value="Genomic_DNA"/>
</dbReference>
<name>A0A4Y7RNR6_COPMI</name>
<organism evidence="2 3">
    <name type="scientific">Coprinellus micaceus</name>
    <name type="common">Glistening ink-cap mushroom</name>
    <name type="synonym">Coprinus micaceus</name>
    <dbReference type="NCBI Taxonomy" id="71717"/>
    <lineage>
        <taxon>Eukaryota</taxon>
        <taxon>Fungi</taxon>
        <taxon>Dikarya</taxon>
        <taxon>Basidiomycota</taxon>
        <taxon>Agaricomycotina</taxon>
        <taxon>Agaricomycetes</taxon>
        <taxon>Agaricomycetidae</taxon>
        <taxon>Agaricales</taxon>
        <taxon>Agaricineae</taxon>
        <taxon>Psathyrellaceae</taxon>
        <taxon>Coprinellus</taxon>
    </lineage>
</organism>
<comment type="caution">
    <text evidence="2">The sequence shown here is derived from an EMBL/GenBank/DDBJ whole genome shotgun (WGS) entry which is preliminary data.</text>
</comment>
<sequence length="87" mass="9821">MRMSYPRHNTRNRKRDALIVRGSSLGPPGTYEAPHSSGLLRPKTFRHTQCVRLIWDRRPSGKVWAGSASTSGRPSFCPRVFQPICGQ</sequence>